<gene>
    <name evidence="2" type="ORF">GNZ18_02060</name>
</gene>
<keyword evidence="3" id="KW-1185">Reference proteome</keyword>
<name>A0A7K1KT74_9ACTN</name>
<sequence length="292" mass="31646">MTNSALDVEPFGSTDPTARIDHLYRLRRATHHFIVRYGEAHWAEEQRFSGRLTAPPTITALPARRRPKALAADEARRVADAHLYGLDEVAATTAVTLGARMVEFTSSDADPDVDRAWSPVARPPAESGLLWWAGGIGYDNLGVPLVAAHWGPMAEGTWLAFWADNRAVVQNEMAQHGWTRSQAHLVLQEFGPLATTGIAAGLSPRLDAKPPPDPGARQPPPPTDSPLALTATVAASWALLTTPGAARLITREPDPDEAVRDRRAGLTPRPATLAAAPIDPQILQRLYTQEQR</sequence>
<feature type="region of interest" description="Disordered" evidence="1">
    <location>
        <begin position="244"/>
        <end position="277"/>
    </location>
</feature>
<dbReference type="AlphaFoldDB" id="A0A7K1KT74"/>
<proteinExistence type="predicted"/>
<dbReference type="Proteomes" id="UP000432015">
    <property type="component" value="Unassembled WGS sequence"/>
</dbReference>
<reference evidence="2 3" key="1">
    <citation type="submission" date="2019-11" db="EMBL/GenBank/DDBJ databases">
        <authorList>
            <person name="Cao P."/>
        </authorList>
    </citation>
    <scope>NUCLEOTIDE SEQUENCE [LARGE SCALE GENOMIC DNA]</scope>
    <source>
        <strain evidence="2 3">NEAU-AAG5</strain>
    </source>
</reference>
<organism evidence="2 3">
    <name type="scientific">Actinomadura litoris</name>
    <dbReference type="NCBI Taxonomy" id="2678616"/>
    <lineage>
        <taxon>Bacteria</taxon>
        <taxon>Bacillati</taxon>
        <taxon>Actinomycetota</taxon>
        <taxon>Actinomycetes</taxon>
        <taxon>Streptosporangiales</taxon>
        <taxon>Thermomonosporaceae</taxon>
        <taxon>Actinomadura</taxon>
    </lineage>
</organism>
<evidence type="ECO:0000313" key="2">
    <source>
        <dbReference type="EMBL" id="MUN35391.1"/>
    </source>
</evidence>
<accession>A0A7K1KT74</accession>
<protein>
    <submittedName>
        <fullName evidence="2">Uncharacterized protein</fullName>
    </submittedName>
</protein>
<feature type="compositionally biased region" description="Basic and acidic residues" evidence="1">
    <location>
        <begin position="249"/>
        <end position="264"/>
    </location>
</feature>
<dbReference type="EMBL" id="WOFH01000001">
    <property type="protein sequence ID" value="MUN35391.1"/>
    <property type="molecule type" value="Genomic_DNA"/>
</dbReference>
<feature type="compositionally biased region" description="Low complexity" evidence="1">
    <location>
        <begin position="265"/>
        <end position="277"/>
    </location>
</feature>
<feature type="compositionally biased region" description="Pro residues" evidence="1">
    <location>
        <begin position="209"/>
        <end position="224"/>
    </location>
</feature>
<evidence type="ECO:0000313" key="3">
    <source>
        <dbReference type="Proteomes" id="UP000432015"/>
    </source>
</evidence>
<evidence type="ECO:0000256" key="1">
    <source>
        <dbReference type="SAM" id="MobiDB-lite"/>
    </source>
</evidence>
<comment type="caution">
    <text evidence="2">The sequence shown here is derived from an EMBL/GenBank/DDBJ whole genome shotgun (WGS) entry which is preliminary data.</text>
</comment>
<dbReference type="RefSeq" id="WP_156214344.1">
    <property type="nucleotide sequence ID" value="NZ_WOFH01000001.1"/>
</dbReference>
<feature type="region of interest" description="Disordered" evidence="1">
    <location>
        <begin position="202"/>
        <end position="226"/>
    </location>
</feature>